<dbReference type="GO" id="GO:0006420">
    <property type="term" value="P:arginyl-tRNA aminoacylation"/>
    <property type="evidence" value="ECO:0007669"/>
    <property type="project" value="InterPro"/>
</dbReference>
<gene>
    <name evidence="13" type="ORF">PANT_22c00020</name>
</gene>
<dbReference type="InterPro" id="IPR008909">
    <property type="entry name" value="DALR_anticod-bd"/>
</dbReference>
<dbReference type="NCBIfam" id="TIGR00456">
    <property type="entry name" value="argS"/>
    <property type="match status" value="1"/>
</dbReference>
<dbReference type="InterPro" id="IPR001278">
    <property type="entry name" value="Arg-tRNA-ligase"/>
</dbReference>
<keyword evidence="3 10" id="KW-0436">Ligase</keyword>
<dbReference type="GO" id="GO:0032543">
    <property type="term" value="P:mitochondrial translation"/>
    <property type="evidence" value="ECO:0007669"/>
    <property type="project" value="TreeGrafter"/>
</dbReference>
<evidence type="ECO:0000256" key="11">
    <source>
        <dbReference type="SAM" id="MobiDB-lite"/>
    </source>
</evidence>
<dbReference type="Pfam" id="PF00750">
    <property type="entry name" value="tRNA-synt_1d"/>
    <property type="match status" value="1"/>
</dbReference>
<dbReference type="InterPro" id="IPR035684">
    <property type="entry name" value="ArgRS_core"/>
</dbReference>
<dbReference type="SUPFAM" id="SSF55190">
    <property type="entry name" value="Arginyl-tRNA synthetase (ArgRS), N-terminal 'additional' domain"/>
    <property type="match status" value="1"/>
</dbReference>
<proteinExistence type="inferred from homology"/>
<dbReference type="PANTHER" id="PTHR11956:SF11">
    <property type="entry name" value="ARGININE--TRNA LIGASE, MITOCHONDRIAL-RELATED"/>
    <property type="match status" value="1"/>
</dbReference>
<organism evidence="13 14">
    <name type="scientific">Pseudozyma antarctica (strain T-34)</name>
    <name type="common">Yeast</name>
    <name type="synonym">Candida antarctica</name>
    <dbReference type="NCBI Taxonomy" id="1151754"/>
    <lineage>
        <taxon>Eukaryota</taxon>
        <taxon>Fungi</taxon>
        <taxon>Dikarya</taxon>
        <taxon>Basidiomycota</taxon>
        <taxon>Ustilaginomycotina</taxon>
        <taxon>Ustilaginomycetes</taxon>
        <taxon>Ustilaginales</taxon>
        <taxon>Ustilaginaceae</taxon>
        <taxon>Moesziomyces</taxon>
    </lineage>
</organism>
<evidence type="ECO:0000256" key="9">
    <source>
        <dbReference type="ARBA" id="ARBA00049339"/>
    </source>
</evidence>
<dbReference type="Pfam" id="PF05746">
    <property type="entry name" value="DALR_1"/>
    <property type="match status" value="1"/>
</dbReference>
<evidence type="ECO:0000259" key="12">
    <source>
        <dbReference type="SMART" id="SM00836"/>
    </source>
</evidence>
<dbReference type="SUPFAM" id="SSF52374">
    <property type="entry name" value="Nucleotidylyl transferase"/>
    <property type="match status" value="1"/>
</dbReference>
<dbReference type="OrthoDB" id="68056at2759"/>
<dbReference type="FunFam" id="3.40.50.620:FF:000058">
    <property type="entry name" value="Mitochondrial arginyl-tRNA synthetase"/>
    <property type="match status" value="1"/>
</dbReference>
<evidence type="ECO:0000256" key="8">
    <source>
        <dbReference type="ARBA" id="ARBA00033033"/>
    </source>
</evidence>
<keyword evidence="5 10" id="KW-0067">ATP-binding</keyword>
<dbReference type="GO" id="GO:0005739">
    <property type="term" value="C:mitochondrion"/>
    <property type="evidence" value="ECO:0007669"/>
    <property type="project" value="TreeGrafter"/>
</dbReference>
<name>M9LS86_PSEA3</name>
<evidence type="ECO:0000256" key="5">
    <source>
        <dbReference type="ARBA" id="ARBA00022840"/>
    </source>
</evidence>
<comment type="catalytic activity">
    <reaction evidence="9">
        <text>tRNA(Arg) + L-arginine + ATP = L-arginyl-tRNA(Arg) + AMP + diphosphate</text>
        <dbReference type="Rhea" id="RHEA:20301"/>
        <dbReference type="Rhea" id="RHEA-COMP:9658"/>
        <dbReference type="Rhea" id="RHEA-COMP:9673"/>
        <dbReference type="ChEBI" id="CHEBI:30616"/>
        <dbReference type="ChEBI" id="CHEBI:32682"/>
        <dbReference type="ChEBI" id="CHEBI:33019"/>
        <dbReference type="ChEBI" id="CHEBI:78442"/>
        <dbReference type="ChEBI" id="CHEBI:78513"/>
        <dbReference type="ChEBI" id="CHEBI:456215"/>
        <dbReference type="EC" id="6.1.1.19"/>
    </reaction>
</comment>
<dbReference type="PRINTS" id="PR01038">
    <property type="entry name" value="TRNASYNTHARG"/>
</dbReference>
<evidence type="ECO:0000256" key="3">
    <source>
        <dbReference type="ARBA" id="ARBA00022598"/>
    </source>
</evidence>
<dbReference type="SMART" id="SM00836">
    <property type="entry name" value="DALR_1"/>
    <property type="match status" value="1"/>
</dbReference>
<evidence type="ECO:0000313" key="14">
    <source>
        <dbReference type="Proteomes" id="UP000011976"/>
    </source>
</evidence>
<keyword evidence="6 10" id="KW-0648">Protein biosynthesis</keyword>
<dbReference type="AlphaFoldDB" id="M9LS86"/>
<dbReference type="FunFam" id="1.10.730.10:FF:000006">
    <property type="entry name" value="Arginyl-tRNA synthetase 2, mitochondrial"/>
    <property type="match status" value="1"/>
</dbReference>
<feature type="region of interest" description="Disordered" evidence="11">
    <location>
        <begin position="1"/>
        <end position="31"/>
    </location>
</feature>
<dbReference type="PANTHER" id="PTHR11956">
    <property type="entry name" value="ARGINYL-TRNA SYNTHETASE"/>
    <property type="match status" value="1"/>
</dbReference>
<dbReference type="SUPFAM" id="SSF47323">
    <property type="entry name" value="Anticodon-binding domain of a subclass of class I aminoacyl-tRNA synthetases"/>
    <property type="match status" value="1"/>
</dbReference>
<protein>
    <recommendedName>
        <fullName evidence="2">arginine--tRNA ligase</fullName>
        <ecNumber evidence="2">6.1.1.19</ecNumber>
    </recommendedName>
    <alternativeName>
        <fullName evidence="8">Arginyl-tRNA synthetase</fullName>
    </alternativeName>
</protein>
<dbReference type="CDD" id="cd07956">
    <property type="entry name" value="Anticodon_Ia_Arg"/>
    <property type="match status" value="1"/>
</dbReference>
<dbReference type="Gene3D" id="3.30.1360.70">
    <property type="entry name" value="Arginyl tRNA synthetase N-terminal domain"/>
    <property type="match status" value="1"/>
</dbReference>
<dbReference type="Gene3D" id="3.40.50.620">
    <property type="entry name" value="HUPs"/>
    <property type="match status" value="1"/>
</dbReference>
<accession>M9LS86</accession>
<evidence type="ECO:0000313" key="13">
    <source>
        <dbReference type="EMBL" id="GAC76426.1"/>
    </source>
</evidence>
<evidence type="ECO:0000256" key="1">
    <source>
        <dbReference type="ARBA" id="ARBA00005594"/>
    </source>
</evidence>
<dbReference type="InterPro" id="IPR001412">
    <property type="entry name" value="aa-tRNA-synth_I_CS"/>
</dbReference>
<feature type="domain" description="DALR anticodon binding" evidence="12">
    <location>
        <begin position="611"/>
        <end position="736"/>
    </location>
</feature>
<dbReference type="Gene3D" id="1.10.730.10">
    <property type="entry name" value="Isoleucyl-tRNA Synthetase, Domain 1"/>
    <property type="match status" value="1"/>
</dbReference>
<dbReference type="InterPro" id="IPR036695">
    <property type="entry name" value="Arg-tRNA-synth_N_sf"/>
</dbReference>
<dbReference type="InterPro" id="IPR014729">
    <property type="entry name" value="Rossmann-like_a/b/a_fold"/>
</dbReference>
<sequence length="736" mass="82307">MRDRTDSTLSSSGVRHEPWAHPLAPTNSSHSTSLRTGALIGIISAFALRRLPAAIVRSPLLSTRPGVLRAAPIRSHLDSLPPTRQHYPSASPPPFSTSAMSSADIALVPSPASFNGAPFLSELPQLPSVPGVDTKRAPLDNFRLAIAKHVSESLGVDVNAAFAAVGTGKIGDYTVAVPRFKLPGKPIEICEKAAAAFQPNEFLSKVEVKAPFLHYFLNDKTLIKLTLQTVHVMTHGFGAPRDDAGNAQPSYGTNRDGEGKNIIVEFSSPNIAKPFHAGHLRSTIIGAFLSNLYKANAWNVSKYNYLGDWGKQFGLLAVGWKLFGDEQRLQDDAVNTLFDVYVRVNQLASVEEDGKGEKIHEEARRYFKGMEDGDAECLALWQKFRDLSIKKYIEVYERLNIHFDVYSGESQVKKENLEKSLEQLRKADFVSKEDNGATLADLTKYKLEKCVIERRDGTPLYITRDIAEAAQRFDNSFNGNGFDKMIYVVASQQDLHLAQFFKVLELMGYPWAQKETSRLLHINFGMILGMSTRKGTVVFLDNILDETRDKMHEVMRANEAKYAQIEDPMRTADIVGMTAVKIQDMSSKRINNYNFDWSRMLSFEGDTGPYLQYNHVRLCSVERKAKESDGLELPTADLDLASINLELISEPKARDLVMLIAQWPDTVRAAMKDHQPSTIVTYAFRLTHLISSCWEFLLVKGQERDLALARLFVFRCCKDVLGSALRLLTITPLERM</sequence>
<evidence type="ECO:0000256" key="2">
    <source>
        <dbReference type="ARBA" id="ARBA00012837"/>
    </source>
</evidence>
<keyword evidence="7 10" id="KW-0030">Aminoacyl-tRNA synthetase</keyword>
<dbReference type="EMBL" id="DF196788">
    <property type="protein sequence ID" value="GAC76426.1"/>
    <property type="molecule type" value="Genomic_DNA"/>
</dbReference>
<reference evidence="14" key="1">
    <citation type="journal article" date="2013" name="Genome Announc.">
        <title>Genome sequence of the basidiomycetous yeast Pseudozyma antarctica T-34, a producer of the glycolipid biosurfactants mannosylerythritol lipids.</title>
        <authorList>
            <person name="Morita T."/>
            <person name="Koike H."/>
            <person name="Koyama Y."/>
            <person name="Hagiwara H."/>
            <person name="Ito E."/>
            <person name="Fukuoka T."/>
            <person name="Imura T."/>
            <person name="Machida M."/>
            <person name="Kitamoto D."/>
        </authorList>
    </citation>
    <scope>NUCLEOTIDE SEQUENCE [LARGE SCALE GENOMIC DNA]</scope>
    <source>
        <strain evidence="14">T-34</strain>
    </source>
</reference>
<evidence type="ECO:0000256" key="10">
    <source>
        <dbReference type="RuleBase" id="RU363038"/>
    </source>
</evidence>
<dbReference type="GO" id="GO:0005524">
    <property type="term" value="F:ATP binding"/>
    <property type="evidence" value="ECO:0007669"/>
    <property type="project" value="UniProtKB-KW"/>
</dbReference>
<dbReference type="InterPro" id="IPR009080">
    <property type="entry name" value="tRNAsynth_Ia_anticodon-bd"/>
</dbReference>
<comment type="similarity">
    <text evidence="1 10">Belongs to the class-I aminoacyl-tRNA synthetase family.</text>
</comment>
<keyword evidence="4 10" id="KW-0547">Nucleotide-binding</keyword>
<dbReference type="EC" id="6.1.1.19" evidence="2"/>
<dbReference type="Proteomes" id="UP000011976">
    <property type="component" value="Unassembled WGS sequence"/>
</dbReference>
<dbReference type="STRING" id="1151754.M9LS86"/>
<evidence type="ECO:0000256" key="7">
    <source>
        <dbReference type="ARBA" id="ARBA00023146"/>
    </source>
</evidence>
<evidence type="ECO:0000256" key="4">
    <source>
        <dbReference type="ARBA" id="ARBA00022741"/>
    </source>
</evidence>
<evidence type="ECO:0000256" key="6">
    <source>
        <dbReference type="ARBA" id="ARBA00022917"/>
    </source>
</evidence>
<dbReference type="CDD" id="cd00671">
    <property type="entry name" value="ArgRS_core"/>
    <property type="match status" value="1"/>
</dbReference>
<dbReference type="GO" id="GO:0004814">
    <property type="term" value="F:arginine-tRNA ligase activity"/>
    <property type="evidence" value="ECO:0007669"/>
    <property type="project" value="UniProtKB-EC"/>
</dbReference>
<dbReference type="PROSITE" id="PS00178">
    <property type="entry name" value="AA_TRNA_LIGASE_I"/>
    <property type="match status" value="1"/>
</dbReference>